<dbReference type="RefSeq" id="WP_211874896.1">
    <property type="nucleotide sequence ID" value="NZ_JAAEDH010000014.1"/>
</dbReference>
<feature type="signal peptide" evidence="1">
    <location>
        <begin position="1"/>
        <end position="19"/>
    </location>
</feature>
<reference evidence="2" key="2">
    <citation type="journal article" date="2021" name="Syst. Appl. Microbiol.">
        <title>Roseomonas hellenica sp. nov., isolated from roots of wild-growing Alkanna tinctoria.</title>
        <authorList>
            <person name="Rat A."/>
            <person name="Naranjo H.D."/>
            <person name="Lebbe L."/>
            <person name="Cnockaert M."/>
            <person name="Krigas N."/>
            <person name="Grigoriadou K."/>
            <person name="Maloupa E."/>
            <person name="Willems A."/>
        </authorList>
    </citation>
    <scope>NUCLEOTIDE SEQUENCE</scope>
    <source>
        <strain evidence="2">LMG 28251</strain>
    </source>
</reference>
<accession>A0AAF1JXT3</accession>
<keyword evidence="3" id="KW-1185">Reference proteome</keyword>
<evidence type="ECO:0000256" key="1">
    <source>
        <dbReference type="SAM" id="SignalP"/>
    </source>
</evidence>
<sequence>MRAGLALAALLLTAMPAAAAWTVFCVNGRVTVDARSEAVLRADRGTACALSRGFSSLPEAQAQAQSRTGGVGGFCSCR</sequence>
<organism evidence="2 3">
    <name type="scientific">Plastoroseomonas arctica</name>
    <dbReference type="NCBI Taxonomy" id="1509237"/>
    <lineage>
        <taxon>Bacteria</taxon>
        <taxon>Pseudomonadati</taxon>
        <taxon>Pseudomonadota</taxon>
        <taxon>Alphaproteobacteria</taxon>
        <taxon>Acetobacterales</taxon>
        <taxon>Acetobacteraceae</taxon>
        <taxon>Plastoroseomonas</taxon>
    </lineage>
</organism>
<evidence type="ECO:0000313" key="3">
    <source>
        <dbReference type="Proteomes" id="UP001196068"/>
    </source>
</evidence>
<name>A0AAF1JXT3_9PROT</name>
<proteinExistence type="predicted"/>
<dbReference type="Proteomes" id="UP001196068">
    <property type="component" value="Unassembled WGS sequence"/>
</dbReference>
<reference evidence="2" key="1">
    <citation type="submission" date="2020-01" db="EMBL/GenBank/DDBJ databases">
        <authorList>
            <person name="Rat A."/>
        </authorList>
    </citation>
    <scope>NUCLEOTIDE SEQUENCE</scope>
    <source>
        <strain evidence="2">LMG 28251</strain>
    </source>
</reference>
<protein>
    <recommendedName>
        <fullName evidence="4">DUF4189 domain-containing protein</fullName>
    </recommendedName>
</protein>
<dbReference type="AlphaFoldDB" id="A0AAF1JXT3"/>
<dbReference type="EMBL" id="JAAEDH010000014">
    <property type="protein sequence ID" value="MBR0656057.1"/>
    <property type="molecule type" value="Genomic_DNA"/>
</dbReference>
<feature type="chain" id="PRO_5042071091" description="DUF4189 domain-containing protein" evidence="1">
    <location>
        <begin position="20"/>
        <end position="78"/>
    </location>
</feature>
<evidence type="ECO:0008006" key="4">
    <source>
        <dbReference type="Google" id="ProtNLM"/>
    </source>
</evidence>
<evidence type="ECO:0000313" key="2">
    <source>
        <dbReference type="EMBL" id="MBR0656057.1"/>
    </source>
</evidence>
<gene>
    <name evidence="2" type="ORF">GXW79_13320</name>
</gene>
<keyword evidence="1" id="KW-0732">Signal</keyword>
<comment type="caution">
    <text evidence="2">The sequence shown here is derived from an EMBL/GenBank/DDBJ whole genome shotgun (WGS) entry which is preliminary data.</text>
</comment>